<dbReference type="VEuPathDB" id="MicrosporidiaDB:EDEG_02277"/>
<keyword evidence="1" id="KW-0812">Transmembrane</keyword>
<proteinExistence type="predicted"/>
<sequence>MNFQEVHVYGRNVKNNENTILTGKFSIETKKKHITNRENKLNYSKTYNKNNKGNTNLNFATKLITNKNERRKYLKRLLKNIKNVIYTLKTRNINIKNWNLFVLFLILSIQTNMCLFFIHMQIFWRFVSFNPVVYLCISILHMRKTTFTKIVIYLYFYYSIAYAILFGAYYPPA</sequence>
<dbReference type="Proteomes" id="UP000003163">
    <property type="component" value="Unassembled WGS sequence"/>
</dbReference>
<keyword evidence="3" id="KW-1185">Reference proteome</keyword>
<evidence type="ECO:0000256" key="1">
    <source>
        <dbReference type="SAM" id="Phobius"/>
    </source>
</evidence>
<name>J9D781_EDHAE</name>
<dbReference type="OrthoDB" id="10252502at2759"/>
<dbReference type="InParanoid" id="J9D781"/>
<evidence type="ECO:0000313" key="2">
    <source>
        <dbReference type="EMBL" id="EJW03389.1"/>
    </source>
</evidence>
<gene>
    <name evidence="2" type="ORF">EDEG_02277</name>
</gene>
<feature type="transmembrane region" description="Helical" evidence="1">
    <location>
        <begin position="124"/>
        <end position="140"/>
    </location>
</feature>
<dbReference type="HOGENOM" id="CLU_1547555_0_0_1"/>
<feature type="transmembrane region" description="Helical" evidence="1">
    <location>
        <begin position="98"/>
        <end position="118"/>
    </location>
</feature>
<evidence type="ECO:0008006" key="4">
    <source>
        <dbReference type="Google" id="ProtNLM"/>
    </source>
</evidence>
<feature type="transmembrane region" description="Helical" evidence="1">
    <location>
        <begin position="152"/>
        <end position="170"/>
    </location>
</feature>
<keyword evidence="1" id="KW-1133">Transmembrane helix</keyword>
<dbReference type="AlphaFoldDB" id="J9D781"/>
<dbReference type="EMBL" id="AFBI03000039">
    <property type="protein sequence ID" value="EJW03389.1"/>
    <property type="molecule type" value="Genomic_DNA"/>
</dbReference>
<evidence type="ECO:0000313" key="3">
    <source>
        <dbReference type="Proteomes" id="UP000003163"/>
    </source>
</evidence>
<protein>
    <recommendedName>
        <fullName evidence="4">GPI mannosyltransferase 2</fullName>
    </recommendedName>
</protein>
<organism evidence="2 3">
    <name type="scientific">Edhazardia aedis (strain USNM 41457)</name>
    <name type="common">Microsporidian parasite</name>
    <dbReference type="NCBI Taxonomy" id="1003232"/>
    <lineage>
        <taxon>Eukaryota</taxon>
        <taxon>Fungi</taxon>
        <taxon>Fungi incertae sedis</taxon>
        <taxon>Microsporidia</taxon>
        <taxon>Edhazardia</taxon>
    </lineage>
</organism>
<keyword evidence="1" id="KW-0472">Membrane</keyword>
<reference evidence="2 3" key="1">
    <citation type="submission" date="2011-08" db="EMBL/GenBank/DDBJ databases">
        <authorList>
            <person name="Liu Z.J."/>
            <person name="Shi F.L."/>
            <person name="Lu J.Q."/>
            <person name="Li M."/>
            <person name="Wang Z.L."/>
        </authorList>
    </citation>
    <scope>NUCLEOTIDE SEQUENCE [LARGE SCALE GENOMIC DNA]</scope>
    <source>
        <strain evidence="2 3">USNM 41457</strain>
    </source>
</reference>
<reference evidence="3" key="2">
    <citation type="submission" date="2015-07" db="EMBL/GenBank/DDBJ databases">
        <title>Contrasting host-pathogen interactions and genome evolution in two generalist and specialist microsporidian pathogens of mosquitoes.</title>
        <authorList>
            <consortium name="The Broad Institute Genomics Platform"/>
            <consortium name="The Broad Institute Genome Sequencing Center for Infectious Disease"/>
            <person name="Cuomo C.A."/>
            <person name="Sanscrainte N.D."/>
            <person name="Goldberg J.M."/>
            <person name="Heiman D."/>
            <person name="Young S."/>
            <person name="Zeng Q."/>
            <person name="Becnel J.J."/>
            <person name="Birren B.W."/>
        </authorList>
    </citation>
    <scope>NUCLEOTIDE SEQUENCE [LARGE SCALE GENOMIC DNA]</scope>
    <source>
        <strain evidence="3">USNM 41457</strain>
    </source>
</reference>
<accession>J9D781</accession>
<comment type="caution">
    <text evidence="2">The sequence shown here is derived from an EMBL/GenBank/DDBJ whole genome shotgun (WGS) entry which is preliminary data.</text>
</comment>